<gene>
    <name evidence="4" type="ORF">KCX82_17890</name>
</gene>
<feature type="domain" description="RNA-binding protein AU-1/Ribonuclease E/G" evidence="3">
    <location>
        <begin position="1"/>
        <end position="43"/>
    </location>
</feature>
<evidence type="ECO:0000256" key="1">
    <source>
        <dbReference type="ARBA" id="ARBA00022801"/>
    </source>
</evidence>
<evidence type="ECO:0000313" key="4">
    <source>
        <dbReference type="EMBL" id="MBR0599759.1"/>
    </source>
</evidence>
<reference evidence="4" key="2">
    <citation type="submission" date="2021-04" db="EMBL/GenBank/DDBJ databases">
        <authorList>
            <person name="Liu J."/>
        </authorList>
    </citation>
    <scope>NUCLEOTIDE SEQUENCE</scope>
    <source>
        <strain evidence="4">BAD-6</strain>
    </source>
</reference>
<protein>
    <submittedName>
        <fullName evidence="4">Ribonuclease E/G</fullName>
    </submittedName>
</protein>
<dbReference type="GO" id="GO:0016787">
    <property type="term" value="F:hydrolase activity"/>
    <property type="evidence" value="ECO:0007669"/>
    <property type="project" value="UniProtKB-KW"/>
</dbReference>
<accession>A0A8J7W2M1</accession>
<keyword evidence="1" id="KW-0378">Hydrolase</keyword>
<sequence length="55" mass="6604">MEKEEAKERLMQELRRLLDKDPIKTTVVDMTALNLVEVTRKKVRKPLAEQCKFFR</sequence>
<dbReference type="Proteomes" id="UP000675664">
    <property type="component" value="Unassembled WGS sequence"/>
</dbReference>
<dbReference type="Pfam" id="PF10150">
    <property type="entry name" value="RNase_E_G"/>
    <property type="match status" value="1"/>
</dbReference>
<evidence type="ECO:0000256" key="2">
    <source>
        <dbReference type="ARBA" id="ARBA00022884"/>
    </source>
</evidence>
<evidence type="ECO:0000259" key="3">
    <source>
        <dbReference type="Pfam" id="PF10150"/>
    </source>
</evidence>
<keyword evidence="5" id="KW-1185">Reference proteome</keyword>
<dbReference type="EMBL" id="JAGSND010000016">
    <property type="protein sequence ID" value="MBR0599759.1"/>
    <property type="molecule type" value="Genomic_DNA"/>
</dbReference>
<dbReference type="AlphaFoldDB" id="A0A8J7W2M1"/>
<organism evidence="4 5">
    <name type="scientific">Sinanaerobacter chloroacetimidivorans</name>
    <dbReference type="NCBI Taxonomy" id="2818044"/>
    <lineage>
        <taxon>Bacteria</taxon>
        <taxon>Bacillati</taxon>
        <taxon>Bacillota</taxon>
        <taxon>Clostridia</taxon>
        <taxon>Peptostreptococcales</taxon>
        <taxon>Anaerovoracaceae</taxon>
        <taxon>Sinanaerobacter</taxon>
    </lineage>
</organism>
<dbReference type="RefSeq" id="WP_405127713.1">
    <property type="nucleotide sequence ID" value="NZ_JAGSND010000016.1"/>
</dbReference>
<dbReference type="InterPro" id="IPR019307">
    <property type="entry name" value="RNA-bd_AU-1/RNase_E/G"/>
</dbReference>
<dbReference type="GO" id="GO:0003723">
    <property type="term" value="F:RNA binding"/>
    <property type="evidence" value="ECO:0007669"/>
    <property type="project" value="UniProtKB-KW"/>
</dbReference>
<name>A0A8J7W2M1_9FIRM</name>
<proteinExistence type="predicted"/>
<comment type="caution">
    <text evidence="4">The sequence shown here is derived from an EMBL/GenBank/DDBJ whole genome shotgun (WGS) entry which is preliminary data.</text>
</comment>
<keyword evidence="2" id="KW-0694">RNA-binding</keyword>
<reference evidence="4" key="1">
    <citation type="submission" date="2021-04" db="EMBL/GenBank/DDBJ databases">
        <title>Sinoanaerobacter chloroacetimidivorans sp. nov., an obligate anaerobic bacterium isolated from anaerobic sludge.</title>
        <authorList>
            <person name="Bao Y."/>
        </authorList>
    </citation>
    <scope>NUCLEOTIDE SEQUENCE</scope>
    <source>
        <strain evidence="4">BAD-6</strain>
    </source>
</reference>
<evidence type="ECO:0000313" key="5">
    <source>
        <dbReference type="Proteomes" id="UP000675664"/>
    </source>
</evidence>